<evidence type="ECO:0000313" key="2">
    <source>
        <dbReference type="EMBL" id="KZN31618.1"/>
    </source>
</evidence>
<evidence type="ECO:0000256" key="1">
    <source>
        <dbReference type="SAM" id="SignalP"/>
    </source>
</evidence>
<accession>A0A161ZSZ6</accession>
<dbReference type="AlphaFoldDB" id="A0A161ZSZ6"/>
<evidence type="ECO:0000313" key="3">
    <source>
        <dbReference type="Proteomes" id="UP000076643"/>
    </source>
</evidence>
<proteinExistence type="predicted"/>
<gene>
    <name evidence="2" type="ORF">N475_22980</name>
</gene>
<sequence>MKYILGISVLAIATMHNAHAITKPTESFAFQPSTLTVGQPSTLRWYVRNATSCKNQWGTEIGPSGSYTSTPPVGNTEYRFTCTGPEGSTVFKANRVVKPKPLPKANFAYHPRTAEVGTSITLRWSTEHATSCKNPWGTEIGTSGTYAFTSDKPGTVNYSFNCSGPGGSTKTTASYTLTPAAKPTIAHLKYTPKTAYLGQRQTMSFTYGNATKCYAYNSKGDEIVYFEGAQKNGNYSWRSEPRANLVNNYTLKVFCEGKGGVTHSTTHYSVSENPTVTTLREAFVARTPQNWVNNIHCETPVIIDGRTQNICDVKHMYNAWLGIDGLLDLYLASGDTSLAELALQISEKYKSIGQDKNGDGYLDWFSTPLFEYNGKMYDHDHYEWRAGAGVARTVAVVLDDSKLSSLHSRAKSLQAFAEQHIWRKWYAKYRQFSNLKVTHFIGRVGTIALFLNKHSTDQTLKSQYQNFIVNRGQVLKDSLEHITTNGANAYNIRCYAPAGGVAQDCASASLPVEGTIDVSHAGDTVSFIVETYLAGGFGVFEHQDMLKLSNTVKKLIISDLEQRFRSNVCSIDACSKNRGSDPYYRNIGAYQSQWAKLAQFDKTLLDIYLYWLSTQNVNVTPRETPETLIDQSQSLPGGYGTPNIFGNIALAVSRTQE</sequence>
<keyword evidence="1" id="KW-0732">Signal</keyword>
<organism evidence="2 3">
    <name type="scientific">Pseudoalteromonas luteoviolacea DSM 6061</name>
    <dbReference type="NCBI Taxonomy" id="1365250"/>
    <lineage>
        <taxon>Bacteria</taxon>
        <taxon>Pseudomonadati</taxon>
        <taxon>Pseudomonadota</taxon>
        <taxon>Gammaproteobacteria</taxon>
        <taxon>Alteromonadales</taxon>
        <taxon>Pseudoalteromonadaceae</taxon>
        <taxon>Pseudoalteromonas</taxon>
    </lineage>
</organism>
<dbReference type="PATRIC" id="fig|1365250.3.peg.4551"/>
<name>A0A161ZSZ6_9GAMM</name>
<keyword evidence="3" id="KW-1185">Reference proteome</keyword>
<reference evidence="2 3" key="1">
    <citation type="submission" date="2013-07" db="EMBL/GenBank/DDBJ databases">
        <title>Comparative Genomic and Metabolomic Analysis of Twelve Strains of Pseudoalteromonas luteoviolacea.</title>
        <authorList>
            <person name="Vynne N.G."/>
            <person name="Mansson M."/>
            <person name="Gram L."/>
        </authorList>
    </citation>
    <scope>NUCLEOTIDE SEQUENCE [LARGE SCALE GENOMIC DNA]</scope>
    <source>
        <strain evidence="2 3">DSM 6061</strain>
    </source>
</reference>
<dbReference type="Proteomes" id="UP000076643">
    <property type="component" value="Unassembled WGS sequence"/>
</dbReference>
<dbReference type="EMBL" id="AUYB01000137">
    <property type="protein sequence ID" value="KZN31618.1"/>
    <property type="molecule type" value="Genomic_DNA"/>
</dbReference>
<evidence type="ECO:0008006" key="4">
    <source>
        <dbReference type="Google" id="ProtNLM"/>
    </source>
</evidence>
<feature type="signal peptide" evidence="1">
    <location>
        <begin position="1"/>
        <end position="20"/>
    </location>
</feature>
<dbReference type="RefSeq" id="WP_063365949.1">
    <property type="nucleotide sequence ID" value="NZ_AQHB01000049.1"/>
</dbReference>
<protein>
    <recommendedName>
        <fullName evidence="4">Alpha-L-rhamnosidase six-hairpin glycosidase domain-containing protein</fullName>
    </recommendedName>
</protein>
<feature type="chain" id="PRO_5007831091" description="Alpha-L-rhamnosidase six-hairpin glycosidase domain-containing protein" evidence="1">
    <location>
        <begin position="21"/>
        <end position="657"/>
    </location>
</feature>
<comment type="caution">
    <text evidence="2">The sequence shown here is derived from an EMBL/GenBank/DDBJ whole genome shotgun (WGS) entry which is preliminary data.</text>
</comment>